<evidence type="ECO:0000256" key="1">
    <source>
        <dbReference type="ARBA" id="ARBA00004141"/>
    </source>
</evidence>
<keyword evidence="3 5" id="KW-1133">Transmembrane helix</keyword>
<name>A0A1I5XGJ4_9BACT</name>
<dbReference type="EMBL" id="FOXQ01000008">
    <property type="protein sequence ID" value="SFQ31054.1"/>
    <property type="molecule type" value="Genomic_DNA"/>
</dbReference>
<dbReference type="Pfam" id="PF07291">
    <property type="entry name" value="MauE"/>
    <property type="match status" value="1"/>
</dbReference>
<feature type="transmembrane region" description="Helical" evidence="5">
    <location>
        <begin position="45"/>
        <end position="66"/>
    </location>
</feature>
<evidence type="ECO:0000313" key="8">
    <source>
        <dbReference type="Proteomes" id="UP000199031"/>
    </source>
</evidence>
<accession>A0A1I5XGJ4</accession>
<feature type="transmembrane region" description="Helical" evidence="5">
    <location>
        <begin position="73"/>
        <end position="94"/>
    </location>
</feature>
<keyword evidence="4 5" id="KW-0472">Membrane</keyword>
<dbReference type="GO" id="GO:0030416">
    <property type="term" value="P:methylamine metabolic process"/>
    <property type="evidence" value="ECO:0007669"/>
    <property type="project" value="InterPro"/>
</dbReference>
<keyword evidence="8" id="KW-1185">Reference proteome</keyword>
<reference evidence="7 8" key="1">
    <citation type="submission" date="2016-10" db="EMBL/GenBank/DDBJ databases">
        <authorList>
            <person name="de Groot N.N."/>
        </authorList>
    </citation>
    <scope>NUCLEOTIDE SEQUENCE [LARGE SCALE GENOMIC DNA]</scope>
    <source>
        <strain evidence="7 8">DSM 28286</strain>
    </source>
</reference>
<dbReference type="STRING" id="1465490.SAMN05444277_108174"/>
<feature type="domain" description="Methylamine utilisation protein MauE" evidence="6">
    <location>
        <begin position="5"/>
        <end position="130"/>
    </location>
</feature>
<evidence type="ECO:0000256" key="5">
    <source>
        <dbReference type="SAM" id="Phobius"/>
    </source>
</evidence>
<evidence type="ECO:0000313" key="7">
    <source>
        <dbReference type="EMBL" id="SFQ31054.1"/>
    </source>
</evidence>
<comment type="subcellular location">
    <subcellularLocation>
        <location evidence="1">Membrane</location>
        <topology evidence="1">Multi-pass membrane protein</topology>
    </subcellularLocation>
</comment>
<dbReference type="RefSeq" id="WP_143075874.1">
    <property type="nucleotide sequence ID" value="NZ_FOXQ01000008.1"/>
</dbReference>
<keyword evidence="2 5" id="KW-0812">Transmembrane</keyword>
<evidence type="ECO:0000256" key="2">
    <source>
        <dbReference type="ARBA" id="ARBA00022692"/>
    </source>
</evidence>
<sequence length="144" mass="16010">MKKPAILKAIQSLLILLFTYAAVSKLFDFNTFREQLSAVLWLSKISGLLSLAIPLTELLIVVFLAVPKAMKCGLYSAAIMLASFTLFLIIMISFNAALPCSCGGVISSLSWRQHIVFNFFFLALAIAGIFLEKKNEVRHSFKFN</sequence>
<feature type="transmembrane region" description="Helical" evidence="5">
    <location>
        <begin position="114"/>
        <end position="131"/>
    </location>
</feature>
<evidence type="ECO:0000259" key="6">
    <source>
        <dbReference type="Pfam" id="PF07291"/>
    </source>
</evidence>
<dbReference type="Proteomes" id="UP000199031">
    <property type="component" value="Unassembled WGS sequence"/>
</dbReference>
<gene>
    <name evidence="7" type="ORF">SAMN05444277_108174</name>
</gene>
<evidence type="ECO:0000256" key="3">
    <source>
        <dbReference type="ARBA" id="ARBA00022989"/>
    </source>
</evidence>
<dbReference type="GO" id="GO:0016020">
    <property type="term" value="C:membrane"/>
    <property type="evidence" value="ECO:0007669"/>
    <property type="project" value="UniProtKB-SubCell"/>
</dbReference>
<protein>
    <submittedName>
        <fullName evidence="7">Methylamine utilisation protein MauE</fullName>
    </submittedName>
</protein>
<dbReference type="InterPro" id="IPR009908">
    <property type="entry name" value="Methylamine_util_MauE"/>
</dbReference>
<organism evidence="7 8">
    <name type="scientific">Parafilimonas terrae</name>
    <dbReference type="NCBI Taxonomy" id="1465490"/>
    <lineage>
        <taxon>Bacteria</taxon>
        <taxon>Pseudomonadati</taxon>
        <taxon>Bacteroidota</taxon>
        <taxon>Chitinophagia</taxon>
        <taxon>Chitinophagales</taxon>
        <taxon>Chitinophagaceae</taxon>
        <taxon>Parafilimonas</taxon>
    </lineage>
</organism>
<evidence type="ECO:0000256" key="4">
    <source>
        <dbReference type="ARBA" id="ARBA00023136"/>
    </source>
</evidence>
<dbReference type="UniPathway" id="UPA00895"/>
<dbReference type="AlphaFoldDB" id="A0A1I5XGJ4"/>
<proteinExistence type="predicted"/>
<dbReference type="OrthoDB" id="680026at2"/>